<name>A0A7W4YZX8_9ACTN</name>
<comment type="caution">
    <text evidence="1">The sequence shown here is derived from an EMBL/GenBank/DDBJ whole genome shotgun (WGS) entry which is preliminary data.</text>
</comment>
<evidence type="ECO:0000313" key="1">
    <source>
        <dbReference type="EMBL" id="MBB3041238.1"/>
    </source>
</evidence>
<dbReference type="RefSeq" id="WP_183591161.1">
    <property type="nucleotide sequence ID" value="NZ_JACHWR010000001.1"/>
</dbReference>
<protein>
    <submittedName>
        <fullName evidence="1">Uncharacterized protein</fullName>
    </submittedName>
</protein>
<dbReference type="EMBL" id="JACHWR010000001">
    <property type="protein sequence ID" value="MBB3041238.1"/>
    <property type="molecule type" value="Genomic_DNA"/>
</dbReference>
<keyword evidence="2" id="KW-1185">Reference proteome</keyword>
<dbReference type="AlphaFoldDB" id="A0A7W4YZX8"/>
<evidence type="ECO:0000313" key="2">
    <source>
        <dbReference type="Proteomes" id="UP000589626"/>
    </source>
</evidence>
<accession>A0A7W4YZX8</accession>
<proteinExistence type="predicted"/>
<organism evidence="1 2">
    <name type="scientific">Nocardioides soli</name>
    <dbReference type="NCBI Taxonomy" id="1036020"/>
    <lineage>
        <taxon>Bacteria</taxon>
        <taxon>Bacillati</taxon>
        <taxon>Actinomycetota</taxon>
        <taxon>Actinomycetes</taxon>
        <taxon>Propionibacteriales</taxon>
        <taxon>Nocardioidaceae</taxon>
        <taxon>Nocardioides</taxon>
    </lineage>
</organism>
<sequence length="65" mass="7096">MDDLTTLTDNDLDQLRIDVTNELERRQRLASAPAQVADIARRYTDDGGDPTDLATALEGIITPAP</sequence>
<gene>
    <name evidence="1" type="ORF">FHU40_001039</name>
</gene>
<dbReference type="Proteomes" id="UP000589626">
    <property type="component" value="Unassembled WGS sequence"/>
</dbReference>
<reference evidence="1 2" key="1">
    <citation type="submission" date="2020-08" db="EMBL/GenBank/DDBJ databases">
        <title>Sequencing the genomes of 1000 actinobacteria strains.</title>
        <authorList>
            <person name="Klenk H.-P."/>
        </authorList>
    </citation>
    <scope>NUCLEOTIDE SEQUENCE [LARGE SCALE GENOMIC DNA]</scope>
    <source>
        <strain evidence="1 2">DSM 105498</strain>
    </source>
</reference>